<dbReference type="SUPFAM" id="SSF50022">
    <property type="entry name" value="ISP domain"/>
    <property type="match status" value="1"/>
</dbReference>
<proteinExistence type="predicted"/>
<evidence type="ECO:0000256" key="6">
    <source>
        <dbReference type="ARBA" id="ARBA00034078"/>
    </source>
</evidence>
<dbReference type="PRINTS" id="PR00162">
    <property type="entry name" value="RIESKE"/>
</dbReference>
<dbReference type="InterPro" id="IPR005805">
    <property type="entry name" value="Rieske_Fe-S_prot_C"/>
</dbReference>
<dbReference type="Gene3D" id="2.102.10.10">
    <property type="entry name" value="Rieske [2Fe-2S] iron-sulphur domain"/>
    <property type="match status" value="1"/>
</dbReference>
<keyword evidence="9" id="KW-1185">Reference proteome</keyword>
<sequence length="209" mass="21531">MSKTNAHDGCGCACACRAPDNARRSLLTGALALVALAPATATRLAVAQEQPTAAKSTRKPEPGDKLAFMLGPKEGQQIQPGDIEAGKEPTLAYPMDPQTGKALVAKANLLTVVRLKPEELQPASAKNAADGIVAFSSLCTHYGCPITTLHPSKTQIVCNCHGSIFDAANRGAVTQGPATRRLAMLPLAIQDGALVVAGKFDGPLGPPTS</sequence>
<dbReference type="InterPro" id="IPR006311">
    <property type="entry name" value="TAT_signal"/>
</dbReference>
<keyword evidence="1" id="KW-0001">2Fe-2S</keyword>
<dbReference type="InterPro" id="IPR017941">
    <property type="entry name" value="Rieske_2Fe-2S"/>
</dbReference>
<comment type="cofactor">
    <cofactor evidence="6">
        <name>[2Fe-2S] cluster</name>
        <dbReference type="ChEBI" id="CHEBI:190135"/>
    </cofactor>
</comment>
<dbReference type="PANTHER" id="PTHR10134">
    <property type="entry name" value="CYTOCHROME B-C1 COMPLEX SUBUNIT RIESKE, MITOCHONDRIAL"/>
    <property type="match status" value="1"/>
</dbReference>
<protein>
    <submittedName>
        <fullName evidence="8">Ubiquinol-cytochrome c reductase iron-sulfur subunit</fullName>
    </submittedName>
</protein>
<dbReference type="Proteomes" id="UP001595886">
    <property type="component" value="Unassembled WGS sequence"/>
</dbReference>
<dbReference type="InterPro" id="IPR014349">
    <property type="entry name" value="Rieske_Fe-S_prot"/>
</dbReference>
<evidence type="ECO:0000313" key="8">
    <source>
        <dbReference type="EMBL" id="MFC4819264.1"/>
    </source>
</evidence>
<dbReference type="InterPro" id="IPR036922">
    <property type="entry name" value="Rieske_2Fe-2S_sf"/>
</dbReference>
<evidence type="ECO:0000313" key="9">
    <source>
        <dbReference type="Proteomes" id="UP001595886"/>
    </source>
</evidence>
<evidence type="ECO:0000256" key="2">
    <source>
        <dbReference type="ARBA" id="ARBA00022723"/>
    </source>
</evidence>
<evidence type="ECO:0000256" key="1">
    <source>
        <dbReference type="ARBA" id="ARBA00022714"/>
    </source>
</evidence>
<dbReference type="CDD" id="cd03467">
    <property type="entry name" value="Rieske"/>
    <property type="match status" value="1"/>
</dbReference>
<gene>
    <name evidence="8" type="ORF">ACFO6Q_02950</name>
</gene>
<keyword evidence="3" id="KW-0408">Iron</keyword>
<evidence type="ECO:0000256" key="4">
    <source>
        <dbReference type="ARBA" id="ARBA00023014"/>
    </source>
</evidence>
<keyword evidence="2" id="KW-0479">Metal-binding</keyword>
<dbReference type="PROSITE" id="PS51296">
    <property type="entry name" value="RIESKE"/>
    <property type="match status" value="1"/>
</dbReference>
<dbReference type="EMBL" id="JBHSHD010000003">
    <property type="protein sequence ID" value="MFC4819264.1"/>
    <property type="molecule type" value="Genomic_DNA"/>
</dbReference>
<accession>A0ABV9QS74</accession>
<comment type="caution">
    <text evidence="8">The sequence shown here is derived from an EMBL/GenBank/DDBJ whole genome shotgun (WGS) entry which is preliminary data.</text>
</comment>
<evidence type="ECO:0000259" key="7">
    <source>
        <dbReference type="PROSITE" id="PS51296"/>
    </source>
</evidence>
<organism evidence="8 9">
    <name type="scientific">Dokdonella ginsengisoli</name>
    <dbReference type="NCBI Taxonomy" id="363846"/>
    <lineage>
        <taxon>Bacteria</taxon>
        <taxon>Pseudomonadati</taxon>
        <taxon>Pseudomonadota</taxon>
        <taxon>Gammaproteobacteria</taxon>
        <taxon>Lysobacterales</taxon>
        <taxon>Rhodanobacteraceae</taxon>
        <taxon>Dokdonella</taxon>
    </lineage>
</organism>
<feature type="domain" description="Rieske" evidence="7">
    <location>
        <begin position="101"/>
        <end position="196"/>
    </location>
</feature>
<evidence type="ECO:0000256" key="5">
    <source>
        <dbReference type="ARBA" id="ARBA00023157"/>
    </source>
</evidence>
<dbReference type="RefSeq" id="WP_380019019.1">
    <property type="nucleotide sequence ID" value="NZ_JBHSHD010000003.1"/>
</dbReference>
<name>A0ABV9QS74_9GAMM</name>
<reference evidence="9" key="1">
    <citation type="journal article" date="2019" name="Int. J. Syst. Evol. Microbiol.">
        <title>The Global Catalogue of Microorganisms (GCM) 10K type strain sequencing project: providing services to taxonomists for standard genome sequencing and annotation.</title>
        <authorList>
            <consortium name="The Broad Institute Genomics Platform"/>
            <consortium name="The Broad Institute Genome Sequencing Center for Infectious Disease"/>
            <person name="Wu L."/>
            <person name="Ma J."/>
        </authorList>
    </citation>
    <scope>NUCLEOTIDE SEQUENCE [LARGE SCALE GENOMIC DNA]</scope>
    <source>
        <strain evidence="9">CCUG 30340</strain>
    </source>
</reference>
<dbReference type="Pfam" id="PF00355">
    <property type="entry name" value="Rieske"/>
    <property type="match status" value="1"/>
</dbReference>
<dbReference type="PROSITE" id="PS51318">
    <property type="entry name" value="TAT"/>
    <property type="match status" value="1"/>
</dbReference>
<evidence type="ECO:0000256" key="3">
    <source>
        <dbReference type="ARBA" id="ARBA00023004"/>
    </source>
</evidence>
<keyword evidence="5" id="KW-1015">Disulfide bond</keyword>
<keyword evidence="4" id="KW-0411">Iron-sulfur</keyword>